<dbReference type="Proteomes" id="UP001432027">
    <property type="component" value="Unassembled WGS sequence"/>
</dbReference>
<dbReference type="AlphaFoldDB" id="A0AAV5TF82"/>
<sequence length="61" mass="6369">RAFEAAEEDGVAMDGEMAGTSAPRTTIGRDRNAMGEEGLTCYRACLEAACGDKAGLTNRSI</sequence>
<proteinExistence type="predicted"/>
<protein>
    <submittedName>
        <fullName evidence="2">Uncharacterized protein</fullName>
    </submittedName>
</protein>
<feature type="compositionally biased region" description="Acidic residues" evidence="1">
    <location>
        <begin position="1"/>
        <end position="11"/>
    </location>
</feature>
<name>A0AAV5TF82_9BILA</name>
<evidence type="ECO:0000313" key="2">
    <source>
        <dbReference type="EMBL" id="GMS91884.1"/>
    </source>
</evidence>
<dbReference type="EMBL" id="BTSX01000004">
    <property type="protein sequence ID" value="GMS91884.1"/>
    <property type="molecule type" value="Genomic_DNA"/>
</dbReference>
<reference evidence="2" key="1">
    <citation type="submission" date="2023-10" db="EMBL/GenBank/DDBJ databases">
        <title>Genome assembly of Pristionchus species.</title>
        <authorList>
            <person name="Yoshida K."/>
            <person name="Sommer R.J."/>
        </authorList>
    </citation>
    <scope>NUCLEOTIDE SEQUENCE</scope>
    <source>
        <strain evidence="2">RS0144</strain>
    </source>
</reference>
<evidence type="ECO:0000313" key="3">
    <source>
        <dbReference type="Proteomes" id="UP001432027"/>
    </source>
</evidence>
<feature type="region of interest" description="Disordered" evidence="1">
    <location>
        <begin position="1"/>
        <end position="30"/>
    </location>
</feature>
<evidence type="ECO:0000256" key="1">
    <source>
        <dbReference type="SAM" id="MobiDB-lite"/>
    </source>
</evidence>
<accession>A0AAV5TF82</accession>
<keyword evidence="3" id="KW-1185">Reference proteome</keyword>
<feature type="non-terminal residue" evidence="2">
    <location>
        <position position="1"/>
    </location>
</feature>
<gene>
    <name evidence="2" type="ORF">PENTCL1PPCAC_14059</name>
</gene>
<comment type="caution">
    <text evidence="2">The sequence shown here is derived from an EMBL/GenBank/DDBJ whole genome shotgun (WGS) entry which is preliminary data.</text>
</comment>
<organism evidence="2 3">
    <name type="scientific">Pristionchus entomophagus</name>
    <dbReference type="NCBI Taxonomy" id="358040"/>
    <lineage>
        <taxon>Eukaryota</taxon>
        <taxon>Metazoa</taxon>
        <taxon>Ecdysozoa</taxon>
        <taxon>Nematoda</taxon>
        <taxon>Chromadorea</taxon>
        <taxon>Rhabditida</taxon>
        <taxon>Rhabditina</taxon>
        <taxon>Diplogasteromorpha</taxon>
        <taxon>Diplogasteroidea</taxon>
        <taxon>Neodiplogasteridae</taxon>
        <taxon>Pristionchus</taxon>
    </lineage>
</organism>